<accession>A0A8X6GNN0</accession>
<dbReference type="Proteomes" id="UP000887116">
    <property type="component" value="Unassembled WGS sequence"/>
</dbReference>
<proteinExistence type="predicted"/>
<name>A0A8X6GNN0_TRICU</name>
<gene>
    <name evidence="1" type="ORF">TNCT_631961</name>
</gene>
<protein>
    <submittedName>
        <fullName evidence="1">Uncharacterized protein</fullName>
    </submittedName>
</protein>
<dbReference type="AlphaFoldDB" id="A0A8X6GNN0"/>
<organism evidence="1 2">
    <name type="scientific">Trichonephila clavata</name>
    <name type="common">Joro spider</name>
    <name type="synonym">Nephila clavata</name>
    <dbReference type="NCBI Taxonomy" id="2740835"/>
    <lineage>
        <taxon>Eukaryota</taxon>
        <taxon>Metazoa</taxon>
        <taxon>Ecdysozoa</taxon>
        <taxon>Arthropoda</taxon>
        <taxon>Chelicerata</taxon>
        <taxon>Arachnida</taxon>
        <taxon>Araneae</taxon>
        <taxon>Araneomorphae</taxon>
        <taxon>Entelegynae</taxon>
        <taxon>Araneoidea</taxon>
        <taxon>Nephilidae</taxon>
        <taxon>Trichonephila</taxon>
    </lineage>
</organism>
<dbReference type="EMBL" id="BMAO01026170">
    <property type="protein sequence ID" value="GFR07488.1"/>
    <property type="molecule type" value="Genomic_DNA"/>
</dbReference>
<sequence length="86" mass="10013">MRDDFQETQVLMAKVTSLMESMKKDQGQAKDKLEFIASYLSEHDCQSEVRETQDLIAFFETMFSSTYETVKPFENAVTGIKERFNL</sequence>
<keyword evidence="2" id="KW-1185">Reference proteome</keyword>
<reference evidence="1" key="1">
    <citation type="submission" date="2020-07" db="EMBL/GenBank/DDBJ databases">
        <title>Multicomponent nature underlies the extraordinary mechanical properties of spider dragline silk.</title>
        <authorList>
            <person name="Kono N."/>
            <person name="Nakamura H."/>
            <person name="Mori M."/>
            <person name="Yoshida Y."/>
            <person name="Ohtoshi R."/>
            <person name="Malay A.D."/>
            <person name="Moran D.A.P."/>
            <person name="Tomita M."/>
            <person name="Numata K."/>
            <person name="Arakawa K."/>
        </authorList>
    </citation>
    <scope>NUCLEOTIDE SEQUENCE</scope>
</reference>
<comment type="caution">
    <text evidence="1">The sequence shown here is derived from an EMBL/GenBank/DDBJ whole genome shotgun (WGS) entry which is preliminary data.</text>
</comment>
<evidence type="ECO:0000313" key="2">
    <source>
        <dbReference type="Proteomes" id="UP000887116"/>
    </source>
</evidence>
<evidence type="ECO:0000313" key="1">
    <source>
        <dbReference type="EMBL" id="GFR07488.1"/>
    </source>
</evidence>